<protein>
    <submittedName>
        <fullName evidence="2">Uncharacterized protein</fullName>
    </submittedName>
</protein>
<keyword evidence="3" id="KW-1185">Reference proteome</keyword>
<name>A0AAV1ITT0_9NEOP</name>
<proteinExistence type="predicted"/>
<dbReference type="EMBL" id="CAVLEF010000001">
    <property type="protein sequence ID" value="CAK1540540.1"/>
    <property type="molecule type" value="Genomic_DNA"/>
</dbReference>
<dbReference type="AlphaFoldDB" id="A0AAV1ITT0"/>
<accession>A0AAV1ITT0</accession>
<evidence type="ECO:0000313" key="2">
    <source>
        <dbReference type="EMBL" id="CAK1540540.1"/>
    </source>
</evidence>
<feature type="chain" id="PRO_5043449336" evidence="1">
    <location>
        <begin position="19"/>
        <end position="392"/>
    </location>
</feature>
<feature type="signal peptide" evidence="1">
    <location>
        <begin position="1"/>
        <end position="18"/>
    </location>
</feature>
<organism evidence="2 3">
    <name type="scientific">Leptosia nina</name>
    <dbReference type="NCBI Taxonomy" id="320188"/>
    <lineage>
        <taxon>Eukaryota</taxon>
        <taxon>Metazoa</taxon>
        <taxon>Ecdysozoa</taxon>
        <taxon>Arthropoda</taxon>
        <taxon>Hexapoda</taxon>
        <taxon>Insecta</taxon>
        <taxon>Pterygota</taxon>
        <taxon>Neoptera</taxon>
        <taxon>Endopterygota</taxon>
        <taxon>Lepidoptera</taxon>
        <taxon>Glossata</taxon>
        <taxon>Ditrysia</taxon>
        <taxon>Papilionoidea</taxon>
        <taxon>Pieridae</taxon>
        <taxon>Pierinae</taxon>
        <taxon>Leptosia</taxon>
    </lineage>
</organism>
<dbReference type="Proteomes" id="UP001497472">
    <property type="component" value="Unassembled WGS sequence"/>
</dbReference>
<keyword evidence="1" id="KW-0732">Signal</keyword>
<evidence type="ECO:0000313" key="3">
    <source>
        <dbReference type="Proteomes" id="UP001497472"/>
    </source>
</evidence>
<gene>
    <name evidence="2" type="ORF">LNINA_LOCUS587</name>
</gene>
<comment type="caution">
    <text evidence="2">The sequence shown here is derived from an EMBL/GenBank/DDBJ whole genome shotgun (WGS) entry which is preliminary data.</text>
</comment>
<sequence length="392" mass="43819">MYYLTLLLTVSQLCLIHAESKHEKLEKQSAFDLDSILGNLFSTMPDATENPRTNYPGDLSNYPTNGVQANNPQGNNWNNGYDNPRMNYPANSRHYPGIAIQGQEPQTTAGHGNIWQPGTAGLPTNQLQGNYPQQTNPAIWNNPQAQGYPRGVLQGNPTQYPDSRRNWNGAGANMNSNYPPDTQTYPHIQNGRPYPGMENVQNPNYFPQGVNNDGLQKLNPNYPNARNNWNNGAVNPRVNYLGNPQPYPANGIQQPGVRNNWGSNYQQPNQMPNGMQPGYQNVNNYPRNGQAFSQQPNFDPRLSQERPYAGFREASQYPNQGGQTDISVSTEKAGISERPVITPRTEPQAVKSSKLKIALNSNQNFIKRNLLNSIEASLIMKKVKRVAEGLRW</sequence>
<evidence type="ECO:0000256" key="1">
    <source>
        <dbReference type="SAM" id="SignalP"/>
    </source>
</evidence>
<reference evidence="2 3" key="1">
    <citation type="submission" date="2023-11" db="EMBL/GenBank/DDBJ databases">
        <authorList>
            <person name="Okamura Y."/>
        </authorList>
    </citation>
    <scope>NUCLEOTIDE SEQUENCE [LARGE SCALE GENOMIC DNA]</scope>
</reference>